<reference evidence="1 2" key="1">
    <citation type="submission" date="2023-05" db="EMBL/GenBank/DDBJ databases">
        <title>Lithophilousrod everest ZFBP1038 complete genpme.</title>
        <authorList>
            <person name="Tian M."/>
        </authorList>
    </citation>
    <scope>NUCLEOTIDE SEQUENCE [LARGE SCALE GENOMIC DNA]</scope>
    <source>
        <strain evidence="1 2">ZFBP1038</strain>
    </source>
</reference>
<evidence type="ECO:0000313" key="1">
    <source>
        <dbReference type="EMBL" id="WGW10630.1"/>
    </source>
</evidence>
<gene>
    <name evidence="1" type="ORF">LWF01_10825</name>
</gene>
<dbReference type="RefSeq" id="WP_349637410.1">
    <property type="nucleotide sequence ID" value="NZ_CP090958.1"/>
</dbReference>
<evidence type="ECO:0000313" key="2">
    <source>
        <dbReference type="Proteomes" id="UP001209083"/>
    </source>
</evidence>
<organism evidence="1 2">
    <name type="scientific">Saxibacter everestensis</name>
    <dbReference type="NCBI Taxonomy" id="2909229"/>
    <lineage>
        <taxon>Bacteria</taxon>
        <taxon>Bacillati</taxon>
        <taxon>Actinomycetota</taxon>
        <taxon>Actinomycetes</taxon>
        <taxon>Micrococcales</taxon>
        <taxon>Brevibacteriaceae</taxon>
        <taxon>Saxibacter</taxon>
    </lineage>
</organism>
<accession>A0ABY8QQB1</accession>
<dbReference type="Gene3D" id="1.10.357.10">
    <property type="entry name" value="Tetracycline Repressor, domain 2"/>
    <property type="match status" value="1"/>
</dbReference>
<sequence length="166" mass="18209">MTIQQIADRAGSAIGTLYLYAGTKAEVLIMVQKQKFAAAVDDGLTAAAAEQDRSGAVETVLALVRPVVACVREQPENGRTYLHELDFADIHVAATATVHLHDDLPEILRYIRQQPLQSCLESARTAQGRIQARSGPTGGQSREGDFGWMNARVVHDPREATWRVMR</sequence>
<dbReference type="EMBL" id="CP090958">
    <property type="protein sequence ID" value="WGW10630.1"/>
    <property type="molecule type" value="Genomic_DNA"/>
</dbReference>
<name>A0ABY8QQB1_9MICO</name>
<proteinExistence type="predicted"/>
<keyword evidence="2" id="KW-1185">Reference proteome</keyword>
<protein>
    <submittedName>
        <fullName evidence="1">TetR family transcriptional regulator</fullName>
    </submittedName>
</protein>
<dbReference type="Proteomes" id="UP001209083">
    <property type="component" value="Chromosome"/>
</dbReference>